<dbReference type="Proteomes" id="UP000095287">
    <property type="component" value="Unplaced"/>
</dbReference>
<evidence type="ECO:0000313" key="2">
    <source>
        <dbReference type="Proteomes" id="UP000095287"/>
    </source>
</evidence>
<evidence type="ECO:0000256" key="1">
    <source>
        <dbReference type="SAM" id="MobiDB-lite"/>
    </source>
</evidence>
<proteinExistence type="predicted"/>
<feature type="compositionally biased region" description="Basic and acidic residues" evidence="1">
    <location>
        <begin position="1"/>
        <end position="10"/>
    </location>
</feature>
<dbReference type="WBParaSite" id="L893_g10451.t1">
    <property type="protein sequence ID" value="L893_g10451.t1"/>
    <property type="gene ID" value="L893_g10451"/>
</dbReference>
<accession>A0A1I7XX13</accession>
<name>A0A1I7XX13_9BILA</name>
<dbReference type="AlphaFoldDB" id="A0A1I7XX13"/>
<evidence type="ECO:0000313" key="3">
    <source>
        <dbReference type="WBParaSite" id="L893_g10451.t1"/>
    </source>
</evidence>
<organism evidence="2 3">
    <name type="scientific">Steinernema glaseri</name>
    <dbReference type="NCBI Taxonomy" id="37863"/>
    <lineage>
        <taxon>Eukaryota</taxon>
        <taxon>Metazoa</taxon>
        <taxon>Ecdysozoa</taxon>
        <taxon>Nematoda</taxon>
        <taxon>Chromadorea</taxon>
        <taxon>Rhabditida</taxon>
        <taxon>Tylenchina</taxon>
        <taxon>Panagrolaimomorpha</taxon>
        <taxon>Strongyloidoidea</taxon>
        <taxon>Steinernematidae</taxon>
        <taxon>Steinernema</taxon>
    </lineage>
</organism>
<reference evidence="3" key="1">
    <citation type="submission" date="2016-11" db="UniProtKB">
        <authorList>
            <consortium name="WormBaseParasite"/>
        </authorList>
    </citation>
    <scope>IDENTIFICATION</scope>
</reference>
<keyword evidence="2" id="KW-1185">Reference proteome</keyword>
<sequence length="78" mass="8749">MNAEQDHSDNDGQSLMEKTAHTSGRGRAYVIEPENNDQPHDMVLAVRCDSLKHHVPRTTTDKNTSIPAIYMYLPLGEV</sequence>
<feature type="region of interest" description="Disordered" evidence="1">
    <location>
        <begin position="1"/>
        <end position="38"/>
    </location>
</feature>
<protein>
    <submittedName>
        <fullName evidence="3">Uncharacterized protein</fullName>
    </submittedName>
</protein>